<evidence type="ECO:0000313" key="3">
    <source>
        <dbReference type="EMBL" id="CRX37827.1"/>
    </source>
</evidence>
<accession>A0A0H5DNK7</accession>
<dbReference type="InterPro" id="IPR019734">
    <property type="entry name" value="TPR_rpt"/>
</dbReference>
<dbReference type="InterPro" id="IPR011990">
    <property type="entry name" value="TPR-like_helical_dom_sf"/>
</dbReference>
<protein>
    <recommendedName>
        <fullName evidence="2">Outer membrane lipoprotein BamD-like domain-containing protein</fullName>
    </recommendedName>
</protein>
<name>A0A0H5DNK7_9BACT</name>
<keyword evidence="1" id="KW-0732">Signal</keyword>
<dbReference type="InterPro" id="IPR039565">
    <property type="entry name" value="BamD-like"/>
</dbReference>
<dbReference type="EMBL" id="CWGJ01000006">
    <property type="protein sequence ID" value="CRX37827.1"/>
    <property type="molecule type" value="Genomic_DNA"/>
</dbReference>
<dbReference type="Pfam" id="PF13525">
    <property type="entry name" value="YfiO"/>
    <property type="match status" value="1"/>
</dbReference>
<dbReference type="RefSeq" id="WP_158227784.1">
    <property type="nucleotide sequence ID" value="NZ_CWGJ01000006.1"/>
</dbReference>
<feature type="domain" description="Outer membrane lipoprotein BamD-like" evidence="2">
    <location>
        <begin position="164"/>
        <end position="314"/>
    </location>
</feature>
<dbReference type="AlphaFoldDB" id="A0A0H5DNK7"/>
<evidence type="ECO:0000259" key="2">
    <source>
        <dbReference type="Pfam" id="PF13525"/>
    </source>
</evidence>
<organism evidence="3 4">
    <name type="scientific">Estrella lausannensis</name>
    <dbReference type="NCBI Taxonomy" id="483423"/>
    <lineage>
        <taxon>Bacteria</taxon>
        <taxon>Pseudomonadati</taxon>
        <taxon>Chlamydiota</taxon>
        <taxon>Chlamydiia</taxon>
        <taxon>Parachlamydiales</taxon>
        <taxon>Candidatus Criblamydiaceae</taxon>
        <taxon>Estrella</taxon>
    </lineage>
</organism>
<dbReference type="OrthoDB" id="20794at2"/>
<reference evidence="4" key="1">
    <citation type="submission" date="2015-06" db="EMBL/GenBank/DDBJ databases">
        <authorList>
            <person name="Bertelli C."/>
        </authorList>
    </citation>
    <scope>NUCLEOTIDE SEQUENCE [LARGE SCALE GENOMIC DNA]</scope>
    <source>
        <strain evidence="4">CRIB-30</strain>
    </source>
</reference>
<proteinExistence type="predicted"/>
<dbReference type="Gene3D" id="1.25.40.10">
    <property type="entry name" value="Tetratricopeptide repeat domain"/>
    <property type="match status" value="2"/>
</dbReference>
<dbReference type="SUPFAM" id="SSF48452">
    <property type="entry name" value="TPR-like"/>
    <property type="match status" value="1"/>
</dbReference>
<sequence>MIRRFSLKALFLFLALGSIQPVFGGYVLIDGTLYHSDEIPSFSEEKHYELATNAFYSCDFEEAAKQFRILAINWPGCTYGQDAWFFAAVSYYETCDLDFSNCALTAYLRCQTAPRYFEEAVYYKLLIADRLAAGEMIHPIESTKLPKCIPAKGLAMEIYDEVISLMPTSELAAHAMFRKGCLEWSFGQYREAIATYQSLIRKFPKHELAPDAYLNMLRVYLAESRIEYQNPDILSFADITLRKFRQDFPKDERIDEGEVVVATIYEVFASGIYNIGEFYLRTKHPRAAVIYYQMVIAKFPTTKMAERAMCRLQNICPEGLETVIERCRARAATAEGTSLPEGNGEFFHFEDLAD</sequence>
<dbReference type="Proteomes" id="UP000220251">
    <property type="component" value="Unassembled WGS sequence"/>
</dbReference>
<evidence type="ECO:0000256" key="1">
    <source>
        <dbReference type="ARBA" id="ARBA00022729"/>
    </source>
</evidence>
<gene>
    <name evidence="3" type="ORF">ELAC_0472</name>
</gene>
<dbReference type="SMART" id="SM00028">
    <property type="entry name" value="TPR"/>
    <property type="match status" value="2"/>
</dbReference>
<evidence type="ECO:0000313" key="4">
    <source>
        <dbReference type="Proteomes" id="UP000220251"/>
    </source>
</evidence>
<keyword evidence="4" id="KW-1185">Reference proteome</keyword>